<dbReference type="Proteomes" id="UP000051565">
    <property type="component" value="Unassembled WGS sequence"/>
</dbReference>
<reference evidence="9 10" key="1">
    <citation type="journal article" date="2015" name="Genome Announc.">
        <title>Expanding the biotechnology potential of lactobacilli through comparative genomics of 213 strains and associated genera.</title>
        <authorList>
            <person name="Sun Z."/>
            <person name="Harris H.M."/>
            <person name="McCann A."/>
            <person name="Guo C."/>
            <person name="Argimon S."/>
            <person name="Zhang W."/>
            <person name="Yang X."/>
            <person name="Jeffery I.B."/>
            <person name="Cooney J.C."/>
            <person name="Kagawa T.F."/>
            <person name="Liu W."/>
            <person name="Song Y."/>
            <person name="Salvetti E."/>
            <person name="Wrobel A."/>
            <person name="Rasinkangas P."/>
            <person name="Parkhill J."/>
            <person name="Rea M.C."/>
            <person name="O'Sullivan O."/>
            <person name="Ritari J."/>
            <person name="Douillard F.P."/>
            <person name="Paul Ross R."/>
            <person name="Yang R."/>
            <person name="Briner A.E."/>
            <person name="Felis G.E."/>
            <person name="de Vos W.M."/>
            <person name="Barrangou R."/>
            <person name="Klaenhammer T.R."/>
            <person name="Caufield P.W."/>
            <person name="Cui Y."/>
            <person name="Zhang H."/>
            <person name="O'Toole P.W."/>
        </authorList>
    </citation>
    <scope>NUCLEOTIDE SEQUENCE [LARGE SCALE GENOMIC DNA]</scope>
    <source>
        <strain evidence="9 10">DSM 20690</strain>
    </source>
</reference>
<dbReference type="STRING" id="53444.AYR59_04005"/>
<evidence type="ECO:0000256" key="3">
    <source>
        <dbReference type="ARBA" id="ARBA00022475"/>
    </source>
</evidence>
<feature type="transmembrane region" description="Helical" evidence="8">
    <location>
        <begin position="272"/>
        <end position="291"/>
    </location>
</feature>
<dbReference type="GO" id="GO:0005886">
    <property type="term" value="C:plasma membrane"/>
    <property type="evidence" value="ECO:0007669"/>
    <property type="project" value="UniProtKB-SubCell"/>
</dbReference>
<feature type="transmembrane region" description="Helical" evidence="8">
    <location>
        <begin position="350"/>
        <end position="378"/>
    </location>
</feature>
<feature type="transmembrane region" description="Helical" evidence="8">
    <location>
        <begin position="312"/>
        <end position="330"/>
    </location>
</feature>
<evidence type="ECO:0000256" key="7">
    <source>
        <dbReference type="ARBA" id="ARBA00049663"/>
    </source>
</evidence>
<keyword evidence="10" id="KW-1185">Reference proteome</keyword>
<dbReference type="AlphaFoldDB" id="A0A0R2JVA7"/>
<dbReference type="GeneID" id="61250044"/>
<keyword evidence="4 8" id="KW-0812">Transmembrane</keyword>
<accession>A0A0R2JVA7</accession>
<dbReference type="PIRSF" id="PIRSF002746">
    <property type="entry name" value="Gluconate_transporter"/>
    <property type="match status" value="1"/>
</dbReference>
<comment type="similarity">
    <text evidence="7">Belongs to the GntP permease family.</text>
</comment>
<comment type="subcellular location">
    <subcellularLocation>
        <location evidence="1">Cell membrane</location>
        <topology evidence="1">Multi-pass membrane protein</topology>
    </subcellularLocation>
</comment>
<evidence type="ECO:0000256" key="2">
    <source>
        <dbReference type="ARBA" id="ARBA00022448"/>
    </source>
</evidence>
<feature type="transmembrane region" description="Helical" evidence="8">
    <location>
        <begin position="385"/>
        <end position="406"/>
    </location>
</feature>
<feature type="transmembrane region" description="Helical" evidence="8">
    <location>
        <begin position="30"/>
        <end position="51"/>
    </location>
</feature>
<evidence type="ECO:0000256" key="4">
    <source>
        <dbReference type="ARBA" id="ARBA00022692"/>
    </source>
</evidence>
<evidence type="ECO:0000256" key="6">
    <source>
        <dbReference type="ARBA" id="ARBA00023136"/>
    </source>
</evidence>
<evidence type="ECO:0000256" key="1">
    <source>
        <dbReference type="ARBA" id="ARBA00004651"/>
    </source>
</evidence>
<dbReference type="OrthoDB" id="9787129at2"/>
<dbReference type="GO" id="GO:0015128">
    <property type="term" value="F:gluconate transmembrane transporter activity"/>
    <property type="evidence" value="ECO:0007669"/>
    <property type="project" value="InterPro"/>
</dbReference>
<evidence type="ECO:0000313" key="9">
    <source>
        <dbReference type="EMBL" id="KRN78551.1"/>
    </source>
</evidence>
<keyword evidence="5 8" id="KW-1133">Transmembrane helix</keyword>
<proteinExistence type="inferred from homology"/>
<dbReference type="PATRIC" id="fig|1122148.6.peg.850"/>
<dbReference type="EMBL" id="JQBT01000033">
    <property type="protein sequence ID" value="KRN78551.1"/>
    <property type="molecule type" value="Genomic_DNA"/>
</dbReference>
<dbReference type="PANTHER" id="PTHR30354:SF22">
    <property type="entry name" value="HIGH-AFFINITY GLUCONATE TRANSPORTER"/>
    <property type="match status" value="1"/>
</dbReference>
<evidence type="ECO:0000313" key="10">
    <source>
        <dbReference type="Proteomes" id="UP000051565"/>
    </source>
</evidence>
<dbReference type="Pfam" id="PF02447">
    <property type="entry name" value="GntP_permease"/>
    <property type="match status" value="1"/>
</dbReference>
<dbReference type="RefSeq" id="WP_056997684.1">
    <property type="nucleotide sequence ID" value="NZ_FUXS01000002.1"/>
</dbReference>
<gene>
    <name evidence="9" type="ORF">IV52_GL000827</name>
</gene>
<dbReference type="NCBIfam" id="TIGR00791">
    <property type="entry name" value="gntP"/>
    <property type="match status" value="1"/>
</dbReference>
<feature type="transmembrane region" description="Helical" evidence="8">
    <location>
        <begin position="97"/>
        <end position="130"/>
    </location>
</feature>
<keyword evidence="3" id="KW-1003">Cell membrane</keyword>
<name>A0A0R2JVA7_9LACO</name>
<organism evidence="9 10">
    <name type="scientific">Fructilactobacillus lindneri DSM 20690 = JCM 11027</name>
    <dbReference type="NCBI Taxonomy" id="1122148"/>
    <lineage>
        <taxon>Bacteria</taxon>
        <taxon>Bacillati</taxon>
        <taxon>Bacillota</taxon>
        <taxon>Bacilli</taxon>
        <taxon>Lactobacillales</taxon>
        <taxon>Lactobacillaceae</taxon>
        <taxon>Fructilactobacillus</taxon>
    </lineage>
</organism>
<comment type="caution">
    <text evidence="9">The sequence shown here is derived from an EMBL/GenBank/DDBJ whole genome shotgun (WGS) entry which is preliminary data.</text>
</comment>
<evidence type="ECO:0000256" key="8">
    <source>
        <dbReference type="SAM" id="Phobius"/>
    </source>
</evidence>
<sequence length="452" mass="47364">MMPFVVLFLGIALLLFLIIKLKLNTFVSLIVVAILVALGLGMNPASIATSIKMGIGSTLGELAIVFGFGAMIGRLVSDSGGSYRIAKTLIDKFGKKRLQLAIVIASFIIGMSLFFEVGLVLLTPIVFAVALEADVPFLYLGIPMAAALSATQGFLPPQPAPTAVATALGANIGEVLLFGIIVAIPAVIIAGPLWTKVIQRFFPSAFVVKKSLPAFGEVKQYDLKDTPGFGLSALTSLLPAIFMAVNTIYQMIAHGGKAVAKPTGFDAVISMLGNPMIAMVIALLFAIWSMGFHRGKDMKQISTSIADAIKSIAMLLMVIAGGGAFKQVLIDGGVGNAVKGMMMHSSLSPIILGWLVAVILRVSLGSATVAGMTAAGLVMPLMASLNVNPVMMALAIGAGSLAASHVNDAGFWMFKEYFDLDVKQTLGIWTTLETVISVVGLIMVLILNMFVG</sequence>
<keyword evidence="6 8" id="KW-0472">Membrane</keyword>
<feature type="transmembrane region" description="Helical" evidence="8">
    <location>
        <begin position="229"/>
        <end position="252"/>
    </location>
</feature>
<keyword evidence="2" id="KW-0813">Transport</keyword>
<dbReference type="InterPro" id="IPR003474">
    <property type="entry name" value="Glcn_transporter"/>
</dbReference>
<feature type="transmembrane region" description="Helical" evidence="8">
    <location>
        <begin position="58"/>
        <end position="77"/>
    </location>
</feature>
<feature type="transmembrane region" description="Helical" evidence="8">
    <location>
        <begin position="426"/>
        <end position="451"/>
    </location>
</feature>
<evidence type="ECO:0000256" key="5">
    <source>
        <dbReference type="ARBA" id="ARBA00022989"/>
    </source>
</evidence>
<dbReference type="PANTHER" id="PTHR30354">
    <property type="entry name" value="GNT FAMILY GLUCONATE TRANSPORTER"/>
    <property type="match status" value="1"/>
</dbReference>
<feature type="transmembrane region" description="Helical" evidence="8">
    <location>
        <begin position="175"/>
        <end position="194"/>
    </location>
</feature>
<protein>
    <submittedName>
        <fullName evidence="9">H+ gluconate symporter related permease</fullName>
    </submittedName>
</protein>